<accession>D8PWH9</accession>
<dbReference type="RefSeq" id="XP_003035115.1">
    <property type="nucleotide sequence ID" value="XM_003035069.1"/>
</dbReference>
<dbReference type="GO" id="GO:0005085">
    <property type="term" value="F:guanyl-nucleotide exchange factor activity"/>
    <property type="evidence" value="ECO:0007669"/>
    <property type="project" value="TreeGrafter"/>
</dbReference>
<keyword evidence="2" id="KW-0813">Transport</keyword>
<dbReference type="InParanoid" id="D8PWH9"/>
<dbReference type="KEGG" id="scm:SCHCO_02606555"/>
<evidence type="ECO:0000256" key="3">
    <source>
        <dbReference type="ARBA" id="ARBA00022927"/>
    </source>
</evidence>
<evidence type="ECO:0008006" key="6">
    <source>
        <dbReference type="Google" id="ProtNLM"/>
    </source>
</evidence>
<dbReference type="Proteomes" id="UP000007431">
    <property type="component" value="Unassembled WGS sequence"/>
</dbReference>
<dbReference type="AlphaFoldDB" id="D8PWH9"/>
<dbReference type="GO" id="GO:0031267">
    <property type="term" value="F:small GTPase binding"/>
    <property type="evidence" value="ECO:0007669"/>
    <property type="project" value="TreeGrafter"/>
</dbReference>
<dbReference type="STRING" id="578458.D8PWH9"/>
<dbReference type="GeneID" id="9597377"/>
<comment type="similarity">
    <text evidence="1">Belongs to the MOG1 family.</text>
</comment>
<dbReference type="GO" id="GO:0006606">
    <property type="term" value="P:protein import into nucleus"/>
    <property type="evidence" value="ECO:0007669"/>
    <property type="project" value="TreeGrafter"/>
</dbReference>
<dbReference type="InterPro" id="IPR007681">
    <property type="entry name" value="Mog1"/>
</dbReference>
<dbReference type="InterPro" id="IPR016123">
    <property type="entry name" value="Mog1/PsbP_a/b/a-sand"/>
</dbReference>
<organism evidence="5">
    <name type="scientific">Schizophyllum commune (strain H4-8 / FGSC 9210)</name>
    <name type="common">Split gill fungus</name>
    <dbReference type="NCBI Taxonomy" id="578458"/>
    <lineage>
        <taxon>Eukaryota</taxon>
        <taxon>Fungi</taxon>
        <taxon>Dikarya</taxon>
        <taxon>Basidiomycota</taxon>
        <taxon>Agaricomycotina</taxon>
        <taxon>Agaricomycetes</taxon>
        <taxon>Agaricomycetidae</taxon>
        <taxon>Agaricales</taxon>
        <taxon>Schizophyllaceae</taxon>
        <taxon>Schizophyllum</taxon>
    </lineage>
</organism>
<dbReference type="SUPFAM" id="SSF55724">
    <property type="entry name" value="Mog1p/PsbP-like"/>
    <property type="match status" value="1"/>
</dbReference>
<gene>
    <name evidence="4" type="ORF">SCHCODRAFT_84496</name>
</gene>
<dbReference type="GO" id="GO:0005634">
    <property type="term" value="C:nucleus"/>
    <property type="evidence" value="ECO:0007669"/>
    <property type="project" value="TreeGrafter"/>
</dbReference>
<dbReference type="eggNOG" id="KOG3329">
    <property type="taxonomic scope" value="Eukaryota"/>
</dbReference>
<evidence type="ECO:0000256" key="2">
    <source>
        <dbReference type="ARBA" id="ARBA00022448"/>
    </source>
</evidence>
<dbReference type="OMA" id="ECSSAWM"/>
<dbReference type="PANTHER" id="PTHR15837:SF0">
    <property type="entry name" value="RAN GUANINE NUCLEOTIDE RELEASE FACTOR"/>
    <property type="match status" value="1"/>
</dbReference>
<dbReference type="HOGENOM" id="CLU_081345_1_2_1"/>
<evidence type="ECO:0000313" key="4">
    <source>
        <dbReference type="EMBL" id="EFJ00213.1"/>
    </source>
</evidence>
<evidence type="ECO:0000313" key="5">
    <source>
        <dbReference type="Proteomes" id="UP000007431"/>
    </source>
</evidence>
<dbReference type="Gene3D" id="3.40.1000.10">
    <property type="entry name" value="Mog1/PsbP, alpha/beta/alpha sandwich"/>
    <property type="match status" value="1"/>
</dbReference>
<dbReference type="FunCoup" id="D8PWH9">
    <property type="interactions" value="328"/>
</dbReference>
<name>D8PWH9_SCHCM</name>
<evidence type="ECO:0000256" key="1">
    <source>
        <dbReference type="ARBA" id="ARBA00010307"/>
    </source>
</evidence>
<keyword evidence="3" id="KW-0653">Protein transport</keyword>
<sequence>MATSVRDLFGGAITARTPANLIDASDLRQIPDTQEVFLYPDSSASIIVEILQRVEPSHYDAAIRFHFDSLAHDNDAQASTVSSVSVIPNDRAGDQTPSAIILSGVQSVAKFNRSTLDEVLVLMALYRVASKGIDLVVTFNIPTSTTDDSGAVSSEKWSTIESDFNSLVTSLQIVDFGLFA</sequence>
<dbReference type="EMBL" id="GL377303">
    <property type="protein sequence ID" value="EFJ00213.1"/>
    <property type="molecule type" value="Genomic_DNA"/>
</dbReference>
<dbReference type="VEuPathDB" id="FungiDB:SCHCODRAFT_02606555"/>
<keyword evidence="5" id="KW-1185">Reference proteome</keyword>
<proteinExistence type="inferred from homology"/>
<dbReference type="PANTHER" id="PTHR15837">
    <property type="entry name" value="RAN GUANINE NUCLEOTIDE RELEASE FACTOR"/>
    <property type="match status" value="1"/>
</dbReference>
<dbReference type="Pfam" id="PF04603">
    <property type="entry name" value="Mog1"/>
    <property type="match status" value="1"/>
</dbReference>
<reference evidence="4 5" key="1">
    <citation type="journal article" date="2010" name="Nat. Biotechnol.">
        <title>Genome sequence of the model mushroom Schizophyllum commune.</title>
        <authorList>
            <person name="Ohm R.A."/>
            <person name="de Jong J.F."/>
            <person name="Lugones L.G."/>
            <person name="Aerts A."/>
            <person name="Kothe E."/>
            <person name="Stajich J.E."/>
            <person name="de Vries R.P."/>
            <person name="Record E."/>
            <person name="Levasseur A."/>
            <person name="Baker S.E."/>
            <person name="Bartholomew K.A."/>
            <person name="Coutinho P.M."/>
            <person name="Erdmann S."/>
            <person name="Fowler T.J."/>
            <person name="Gathman A.C."/>
            <person name="Lombard V."/>
            <person name="Henrissat B."/>
            <person name="Knabe N."/>
            <person name="Kuees U."/>
            <person name="Lilly W.W."/>
            <person name="Lindquist E."/>
            <person name="Lucas S."/>
            <person name="Magnuson J.K."/>
            <person name="Piumi F."/>
            <person name="Raudaskoski M."/>
            <person name="Salamov A."/>
            <person name="Schmutz J."/>
            <person name="Schwarze F.W.M.R."/>
            <person name="vanKuyk P.A."/>
            <person name="Horton J.S."/>
            <person name="Grigoriev I.V."/>
            <person name="Woesten H.A.B."/>
        </authorList>
    </citation>
    <scope>NUCLEOTIDE SEQUENCE [LARGE SCALE GENOMIC DNA]</scope>
    <source>
        <strain evidence="5">H4-8 / FGSC 9210</strain>
    </source>
</reference>
<dbReference type="OrthoDB" id="10255285at2759"/>
<protein>
    <recommendedName>
        <fullName evidence="6">Mog1p/PsbP-like protein</fullName>
    </recommendedName>
</protein>